<dbReference type="Gene3D" id="3.30.360.10">
    <property type="entry name" value="Dihydrodipicolinate Reductase, domain 2"/>
    <property type="match status" value="1"/>
</dbReference>
<reference evidence="5 6" key="1">
    <citation type="journal article" date="2011" name="J. Bacteriol.">
        <title>Complete genome sequence of Amycolicicoccus subflavus DQS3-9A1T, an actinomycete isolated from crude oil-polluted soil.</title>
        <authorList>
            <person name="Cai M."/>
            <person name="Chen W.M."/>
            <person name="Nie Y."/>
            <person name="Chi C.Q."/>
            <person name="Wang Y.N."/>
            <person name="Tang Y.Q."/>
            <person name="Li G.Y."/>
            <person name="Wu X.L."/>
        </authorList>
    </citation>
    <scope>NUCLEOTIDE SEQUENCE [LARGE SCALE GENOMIC DNA]</scope>
    <source>
        <strain evidence="6">DSM 45089 / DQS3-9A1</strain>
    </source>
</reference>
<comment type="similarity">
    <text evidence="1">Belongs to the Gfo/Idh/MocA family.</text>
</comment>
<feature type="domain" description="Gfo/Idh/MocA-like oxidoreductase N-terminal" evidence="3">
    <location>
        <begin position="9"/>
        <end position="128"/>
    </location>
</feature>
<dbReference type="AlphaFoldDB" id="F6EES6"/>
<dbReference type="STRING" id="443218.AS9A_2429"/>
<feature type="domain" description="GFO/IDH/MocA-like oxidoreductase" evidence="4">
    <location>
        <begin position="137"/>
        <end position="255"/>
    </location>
</feature>
<accession>F6EES6</accession>
<dbReference type="InterPro" id="IPR055170">
    <property type="entry name" value="GFO_IDH_MocA-like_dom"/>
</dbReference>
<dbReference type="OrthoDB" id="256869at2"/>
<dbReference type="PANTHER" id="PTHR42840">
    <property type="entry name" value="NAD(P)-BINDING ROSSMANN-FOLD SUPERFAMILY PROTEIN-RELATED"/>
    <property type="match status" value="1"/>
</dbReference>
<proteinExistence type="inferred from homology"/>
<dbReference type="SUPFAM" id="SSF51735">
    <property type="entry name" value="NAD(P)-binding Rossmann-fold domains"/>
    <property type="match status" value="1"/>
</dbReference>
<protein>
    <submittedName>
        <fullName evidence="5">Oxidoreductase domain protein</fullName>
    </submittedName>
</protein>
<evidence type="ECO:0000259" key="3">
    <source>
        <dbReference type="Pfam" id="PF01408"/>
    </source>
</evidence>
<dbReference type="Pfam" id="PF01408">
    <property type="entry name" value="GFO_IDH_MocA"/>
    <property type="match status" value="1"/>
</dbReference>
<dbReference type="InterPro" id="IPR000683">
    <property type="entry name" value="Gfo/Idh/MocA-like_OxRdtase_N"/>
</dbReference>
<evidence type="ECO:0000259" key="4">
    <source>
        <dbReference type="Pfam" id="PF22725"/>
    </source>
</evidence>
<dbReference type="EMBL" id="CP002786">
    <property type="protein sequence ID" value="AEF40876.1"/>
    <property type="molecule type" value="Genomic_DNA"/>
</dbReference>
<dbReference type="Pfam" id="PF22725">
    <property type="entry name" value="GFO_IDH_MocA_C3"/>
    <property type="match status" value="1"/>
</dbReference>
<dbReference type="HOGENOM" id="CLU_023194_0_3_11"/>
<evidence type="ECO:0000313" key="5">
    <source>
        <dbReference type="EMBL" id="AEF40876.1"/>
    </source>
</evidence>
<dbReference type="SUPFAM" id="SSF55347">
    <property type="entry name" value="Glyceraldehyde-3-phosphate dehydrogenase-like, C-terminal domain"/>
    <property type="match status" value="1"/>
</dbReference>
<dbReference type="Proteomes" id="UP000009235">
    <property type="component" value="Chromosome"/>
</dbReference>
<name>F6EES6_HOYSD</name>
<dbReference type="GO" id="GO:0000166">
    <property type="term" value="F:nucleotide binding"/>
    <property type="evidence" value="ECO:0007669"/>
    <property type="project" value="InterPro"/>
</dbReference>
<evidence type="ECO:0000256" key="1">
    <source>
        <dbReference type="ARBA" id="ARBA00010928"/>
    </source>
</evidence>
<dbReference type="InterPro" id="IPR036291">
    <property type="entry name" value="NAD(P)-bd_dom_sf"/>
</dbReference>
<keyword evidence="2" id="KW-0560">Oxidoreductase</keyword>
<dbReference type="eggNOG" id="COG0673">
    <property type="taxonomic scope" value="Bacteria"/>
</dbReference>
<evidence type="ECO:0000256" key="2">
    <source>
        <dbReference type="ARBA" id="ARBA00023002"/>
    </source>
</evidence>
<dbReference type="RefSeq" id="WP_013807225.1">
    <property type="nucleotide sequence ID" value="NC_015564.1"/>
</dbReference>
<dbReference type="Gene3D" id="3.40.50.720">
    <property type="entry name" value="NAD(P)-binding Rossmann-like Domain"/>
    <property type="match status" value="1"/>
</dbReference>
<dbReference type="GO" id="GO:0016491">
    <property type="term" value="F:oxidoreductase activity"/>
    <property type="evidence" value="ECO:0007669"/>
    <property type="project" value="UniProtKB-KW"/>
</dbReference>
<organism evidence="5 6">
    <name type="scientific">Hoyosella subflava (strain DSM 45089 / JCM 17490 / NBRC 109087 / DQS3-9A1)</name>
    <name type="common">Amycolicicoccus subflavus</name>
    <dbReference type="NCBI Taxonomy" id="443218"/>
    <lineage>
        <taxon>Bacteria</taxon>
        <taxon>Bacillati</taxon>
        <taxon>Actinomycetota</taxon>
        <taxon>Actinomycetes</taxon>
        <taxon>Mycobacteriales</taxon>
        <taxon>Hoyosellaceae</taxon>
        <taxon>Hoyosella</taxon>
    </lineage>
</organism>
<dbReference type="PANTHER" id="PTHR42840:SF3">
    <property type="entry name" value="BINDING ROSSMANN FOLD OXIDOREDUCTASE, PUTATIVE (AFU_ORTHOLOGUE AFUA_2G10240)-RELATED"/>
    <property type="match status" value="1"/>
</dbReference>
<gene>
    <name evidence="5" type="ordered locus">AS9A_2429</name>
</gene>
<sequence length="349" mass="37189">MITSSLPVSVGLIGAGRMGAFHAEALARRIPEARLAAIADPAPGLAHRLAQELDCPKAYTSIDELLADSDIEAVVIATPARTHAALVVAASKANKAIYCEKPMAMTLEEADEAIAAAETASVPLQVGFNRRFDRGFRAGQEKIASGQLGTPQLLRSNTRDPKLADPSRIPQWTIFMETLIHDFDTLNWLNPGAQAIEVYATADAVIRPDFKAQGLLDTAVVLIRYDNGAVATADASFQAVYGYDVRAEVFASGGLVTMGDLLNAHSTTYTSDGASAETVRYDQHLFRDAYIDELVHFARCVRERRAPDVTGSDARAALAIALAAIKSVETGAPVRPLTSAENPGSTLLS</sequence>
<dbReference type="KEGG" id="asd:AS9A_2429"/>
<evidence type="ECO:0000313" key="6">
    <source>
        <dbReference type="Proteomes" id="UP000009235"/>
    </source>
</evidence>
<keyword evidence="6" id="KW-1185">Reference proteome</keyword>